<gene>
    <name evidence="2" type="ORF">PYW07_017235</name>
</gene>
<feature type="signal peptide" evidence="1">
    <location>
        <begin position="1"/>
        <end position="23"/>
    </location>
</feature>
<dbReference type="AlphaFoldDB" id="A0AAD7YUY5"/>
<dbReference type="PRINTS" id="PR01228">
    <property type="entry name" value="EGGSHELL"/>
</dbReference>
<sequence>MDITNFRFTILLVFLIGIQEIHSTKEGQTTQQLDEKSNPLANVILNENEIGDVNGNEDHTKETSLRVKRQFYYDPYYPYYPYYRRPVPVPVPILIGGGGFGFGRGFGGGFGRGFGGRGFGGRGFGGRGFGGRGFGGRGFGGGRGGFGGGRGGRG</sequence>
<evidence type="ECO:0000313" key="3">
    <source>
        <dbReference type="Proteomes" id="UP001231518"/>
    </source>
</evidence>
<evidence type="ECO:0000256" key="1">
    <source>
        <dbReference type="SAM" id="SignalP"/>
    </source>
</evidence>
<keyword evidence="3" id="KW-1185">Reference proteome</keyword>
<organism evidence="2 3">
    <name type="scientific">Mythimna separata</name>
    <name type="common">Oriental armyworm</name>
    <name type="synonym">Pseudaletia separata</name>
    <dbReference type="NCBI Taxonomy" id="271217"/>
    <lineage>
        <taxon>Eukaryota</taxon>
        <taxon>Metazoa</taxon>
        <taxon>Ecdysozoa</taxon>
        <taxon>Arthropoda</taxon>
        <taxon>Hexapoda</taxon>
        <taxon>Insecta</taxon>
        <taxon>Pterygota</taxon>
        <taxon>Neoptera</taxon>
        <taxon>Endopterygota</taxon>
        <taxon>Lepidoptera</taxon>
        <taxon>Glossata</taxon>
        <taxon>Ditrysia</taxon>
        <taxon>Noctuoidea</taxon>
        <taxon>Noctuidae</taxon>
        <taxon>Noctuinae</taxon>
        <taxon>Hadenini</taxon>
        <taxon>Mythimna</taxon>
    </lineage>
</organism>
<dbReference type="EMBL" id="JARGEI010000006">
    <property type="protein sequence ID" value="KAJ8730197.1"/>
    <property type="molecule type" value="Genomic_DNA"/>
</dbReference>
<evidence type="ECO:0000313" key="2">
    <source>
        <dbReference type="EMBL" id="KAJ8730197.1"/>
    </source>
</evidence>
<comment type="caution">
    <text evidence="2">The sequence shown here is derived from an EMBL/GenBank/DDBJ whole genome shotgun (WGS) entry which is preliminary data.</text>
</comment>
<accession>A0AAD7YUY5</accession>
<protein>
    <submittedName>
        <fullName evidence="2">Uncharacterized protein</fullName>
    </submittedName>
</protein>
<proteinExistence type="predicted"/>
<keyword evidence="1" id="KW-0732">Signal</keyword>
<name>A0AAD7YUY5_MYTSE</name>
<feature type="chain" id="PRO_5042051459" evidence="1">
    <location>
        <begin position="24"/>
        <end position="154"/>
    </location>
</feature>
<reference evidence="2" key="1">
    <citation type="submission" date="2023-03" db="EMBL/GenBank/DDBJ databases">
        <title>Chromosome-level genomes of two armyworms, Mythimna separata and Mythimna loreyi, provide insights into the biosynthesis and reception of sex pheromones.</title>
        <authorList>
            <person name="Zhao H."/>
        </authorList>
    </citation>
    <scope>NUCLEOTIDE SEQUENCE</scope>
    <source>
        <strain evidence="2">BeijingLab</strain>
        <tissue evidence="2">Pupa</tissue>
    </source>
</reference>
<dbReference type="Proteomes" id="UP001231518">
    <property type="component" value="Chromosome 9"/>
</dbReference>